<name>A0A8H4FJB3_COLGL</name>
<reference evidence="2" key="2">
    <citation type="submission" date="2020-03" db="EMBL/GenBank/DDBJ databases">
        <authorList>
            <person name="Fu F.-F."/>
            <person name="Chen J."/>
        </authorList>
    </citation>
    <scope>NUCLEOTIDE SEQUENCE</scope>
    <source>
        <strain evidence="2">Lc1</strain>
    </source>
</reference>
<dbReference type="Gene3D" id="1.25.40.20">
    <property type="entry name" value="Ankyrin repeat-containing domain"/>
    <property type="match status" value="2"/>
</dbReference>
<accession>A0A8H4FJB3</accession>
<dbReference type="InterPro" id="IPR036770">
    <property type="entry name" value="Ankyrin_rpt-contain_sf"/>
</dbReference>
<sequence>MGNNFLTTYAQEIERMKQRICQTKEVNRLRYRINPRPVHYDVDPTPLCPGAHFPPLPPKLPRPEYTSTANLINIDDDDEVHFYVACEQGLLDRVVTFIRENEPSEAVLQFGLEQASFGNQPAVARCLLERGTLLHNNVFGRGEFDRHSKSRYPSDVTIFDKSEPAKDLVPLIQVYLDWGWHPNQAWCRALEDEGQTPLVIKGCLLNRPLVELLLKHGANPDIGENPLLANAEELPLKSSGGDAVNFAAQLGDISLVDLLLASGAEPRITKPFISLVSSQVVTEQADFGRVPFSQRRSMAEHVLVAGIGGVNDVKWVPNRHGGVAYQVGSGYDTTAFAHACAAQDWEYAEWLLEKGADPELLDGLALRKQWWIDGLIGPNDPETVRKLVDKVKGKHLVAQ</sequence>
<keyword evidence="1" id="KW-0040">ANK repeat</keyword>
<proteinExistence type="predicted"/>
<organism evidence="2 3">
    <name type="scientific">Colletotrichum gloeosporioides</name>
    <name type="common">Anthracnose fungus</name>
    <name type="synonym">Glomerella cingulata</name>
    <dbReference type="NCBI Taxonomy" id="474922"/>
    <lineage>
        <taxon>Eukaryota</taxon>
        <taxon>Fungi</taxon>
        <taxon>Dikarya</taxon>
        <taxon>Ascomycota</taxon>
        <taxon>Pezizomycotina</taxon>
        <taxon>Sordariomycetes</taxon>
        <taxon>Hypocreomycetidae</taxon>
        <taxon>Glomerellales</taxon>
        <taxon>Glomerellaceae</taxon>
        <taxon>Colletotrichum</taxon>
        <taxon>Colletotrichum gloeosporioides species complex</taxon>
    </lineage>
</organism>
<keyword evidence="3" id="KW-1185">Reference proteome</keyword>
<dbReference type="RefSeq" id="XP_045263552.1">
    <property type="nucleotide sequence ID" value="XM_045400879.1"/>
</dbReference>
<comment type="caution">
    <text evidence="2">The sequence shown here is derived from an EMBL/GenBank/DDBJ whole genome shotgun (WGS) entry which is preliminary data.</text>
</comment>
<dbReference type="PROSITE" id="PS50088">
    <property type="entry name" value="ANK_REPEAT"/>
    <property type="match status" value="2"/>
</dbReference>
<dbReference type="GeneID" id="69007918"/>
<evidence type="ECO:0000313" key="3">
    <source>
        <dbReference type="Proteomes" id="UP000613401"/>
    </source>
</evidence>
<protein>
    <recommendedName>
        <fullName evidence="4">Ankyrin repeat protein</fullName>
    </recommendedName>
</protein>
<reference evidence="2" key="1">
    <citation type="journal article" date="2020" name="Phytopathology">
        <title>Genome sequence and comparative analysis of Colletotrichum gloeosporioides isolated from Liriodendron leaves.</title>
        <authorList>
            <person name="Fu F.F."/>
            <person name="Hao Z."/>
            <person name="Wang P."/>
            <person name="Lu Y."/>
            <person name="Xue L.J."/>
            <person name="Wei G."/>
            <person name="Tian Y."/>
            <person name="Baishi H."/>
            <person name="Xu H."/>
            <person name="Shi J."/>
            <person name="Cheng T."/>
            <person name="Wang G."/>
            <person name="Yi Y."/>
            <person name="Chen J."/>
        </authorList>
    </citation>
    <scope>NUCLEOTIDE SEQUENCE</scope>
    <source>
        <strain evidence="2">Lc1</strain>
    </source>
</reference>
<dbReference type="SMART" id="SM00248">
    <property type="entry name" value="ANK"/>
    <property type="match status" value="3"/>
</dbReference>
<dbReference type="Proteomes" id="UP000613401">
    <property type="component" value="Unassembled WGS sequence"/>
</dbReference>
<dbReference type="InterPro" id="IPR002110">
    <property type="entry name" value="Ankyrin_rpt"/>
</dbReference>
<dbReference type="EMBL" id="WVTB01000050">
    <property type="protein sequence ID" value="KAF3804393.1"/>
    <property type="molecule type" value="Genomic_DNA"/>
</dbReference>
<evidence type="ECO:0000256" key="1">
    <source>
        <dbReference type="PROSITE-ProRule" id="PRU00023"/>
    </source>
</evidence>
<evidence type="ECO:0000313" key="2">
    <source>
        <dbReference type="EMBL" id="KAF3804393.1"/>
    </source>
</evidence>
<dbReference type="AlphaFoldDB" id="A0A8H4FJB3"/>
<gene>
    <name evidence="2" type="ORF">GCG54_00000746</name>
</gene>
<evidence type="ECO:0008006" key="4">
    <source>
        <dbReference type="Google" id="ProtNLM"/>
    </source>
</evidence>
<feature type="repeat" description="ANK" evidence="1">
    <location>
        <begin position="239"/>
        <end position="271"/>
    </location>
</feature>
<feature type="repeat" description="ANK" evidence="1">
    <location>
        <begin position="193"/>
        <end position="225"/>
    </location>
</feature>
<dbReference type="SUPFAM" id="SSF48403">
    <property type="entry name" value="Ankyrin repeat"/>
    <property type="match status" value="1"/>
</dbReference>